<feature type="compositionally biased region" description="Low complexity" evidence="10">
    <location>
        <begin position="326"/>
        <end position="342"/>
    </location>
</feature>
<comment type="function">
    <text evidence="7">May inhibit cardiomyocyte growth.</text>
</comment>
<dbReference type="InterPro" id="IPR014044">
    <property type="entry name" value="CAP_dom"/>
</dbReference>
<dbReference type="GeneTree" id="ENSGT00940000163908"/>
<dbReference type="PROSITE" id="PS01009">
    <property type="entry name" value="CRISP_1"/>
    <property type="match status" value="1"/>
</dbReference>
<evidence type="ECO:0000256" key="2">
    <source>
        <dbReference type="ARBA" id="ARBA00009923"/>
    </source>
</evidence>
<dbReference type="FunFam" id="3.40.33.10:FF:000011">
    <property type="entry name" value="Peptidase inhibitor 16"/>
    <property type="match status" value="1"/>
</dbReference>
<dbReference type="PRINTS" id="PR00837">
    <property type="entry name" value="V5TPXLIKE"/>
</dbReference>
<dbReference type="InterPro" id="IPR001283">
    <property type="entry name" value="CRISP-related"/>
</dbReference>
<dbReference type="Pfam" id="PF00188">
    <property type="entry name" value="CAP"/>
    <property type="match status" value="1"/>
</dbReference>
<feature type="compositionally biased region" description="Basic and acidic residues" evidence="10">
    <location>
        <begin position="614"/>
        <end position="628"/>
    </location>
</feature>
<dbReference type="GO" id="GO:0005576">
    <property type="term" value="C:extracellular region"/>
    <property type="evidence" value="ECO:0007669"/>
    <property type="project" value="UniProtKB-SubCell"/>
</dbReference>
<evidence type="ECO:0000259" key="12">
    <source>
        <dbReference type="SMART" id="SM00198"/>
    </source>
</evidence>
<feature type="domain" description="SCP" evidence="12">
    <location>
        <begin position="25"/>
        <end position="166"/>
    </location>
</feature>
<dbReference type="SUPFAM" id="SSF55797">
    <property type="entry name" value="PR-1-like"/>
    <property type="match status" value="1"/>
</dbReference>
<feature type="compositionally biased region" description="Basic and acidic residues" evidence="10">
    <location>
        <begin position="254"/>
        <end position="268"/>
    </location>
</feature>
<feature type="compositionally biased region" description="Low complexity" evidence="10">
    <location>
        <begin position="269"/>
        <end position="289"/>
    </location>
</feature>
<dbReference type="PANTHER" id="PTHR10334">
    <property type="entry name" value="CYSTEINE-RICH SECRETORY PROTEIN-RELATED"/>
    <property type="match status" value="1"/>
</dbReference>
<proteinExistence type="inferred from homology"/>
<feature type="compositionally biased region" description="Low complexity" evidence="10">
    <location>
        <begin position="385"/>
        <end position="552"/>
    </location>
</feature>
<evidence type="ECO:0000256" key="9">
    <source>
        <dbReference type="ARBA" id="ARBA00074449"/>
    </source>
</evidence>
<dbReference type="AlphaFoldDB" id="A0A803VW15"/>
<reference evidence="13 14" key="1">
    <citation type="journal article" date="2012" name="Nature">
        <title>The genomic landscape of species divergence in Ficedula flycatchers.</title>
        <authorList>
            <person name="Ellegren H."/>
            <person name="Smeds L."/>
            <person name="Burri R."/>
            <person name="Olason P.I."/>
            <person name="Backstrom N."/>
            <person name="Kawakami T."/>
            <person name="Kunstner A."/>
            <person name="Makinen H."/>
            <person name="Nadachowska-Brzyska K."/>
            <person name="Qvarnstrom A."/>
            <person name="Uebbing S."/>
            <person name="Wolf J.B."/>
        </authorList>
    </citation>
    <scope>NUCLEOTIDE SEQUENCE [LARGE SCALE GENOMIC DNA]</scope>
</reference>
<comment type="subunit">
    <text evidence="8">Interacts with PSP94/MSMB.</text>
</comment>
<evidence type="ECO:0000313" key="13">
    <source>
        <dbReference type="Ensembl" id="ENSFALP00000026921.1"/>
    </source>
</evidence>
<evidence type="ECO:0000313" key="14">
    <source>
        <dbReference type="Proteomes" id="UP000016665"/>
    </source>
</evidence>
<evidence type="ECO:0000256" key="10">
    <source>
        <dbReference type="SAM" id="MobiDB-lite"/>
    </source>
</evidence>
<keyword evidence="14" id="KW-1185">Reference proteome</keyword>
<evidence type="ECO:0000256" key="5">
    <source>
        <dbReference type="ARBA" id="ARBA00022729"/>
    </source>
</evidence>
<reference evidence="13" key="2">
    <citation type="submission" date="2025-05" db="UniProtKB">
        <authorList>
            <consortium name="Ensembl"/>
        </authorList>
    </citation>
    <scope>IDENTIFICATION</scope>
</reference>
<keyword evidence="3" id="KW-0964">Secreted</keyword>
<evidence type="ECO:0000256" key="8">
    <source>
        <dbReference type="ARBA" id="ARBA00063504"/>
    </source>
</evidence>
<evidence type="ECO:0000256" key="7">
    <source>
        <dbReference type="ARBA" id="ARBA00058129"/>
    </source>
</evidence>
<comment type="subcellular location">
    <subcellularLocation>
        <location evidence="1">Secreted</location>
    </subcellularLocation>
</comment>
<dbReference type="PROSITE" id="PS01010">
    <property type="entry name" value="CRISP_2"/>
    <property type="match status" value="1"/>
</dbReference>
<dbReference type="Ensembl" id="ENSFALT00000035054.1">
    <property type="protein sequence ID" value="ENSFALP00000026921.1"/>
    <property type="gene ID" value="ENSFALG00000023248.1"/>
</dbReference>
<dbReference type="GO" id="GO:0030414">
    <property type="term" value="F:peptidase inhibitor activity"/>
    <property type="evidence" value="ECO:0007669"/>
    <property type="project" value="UniProtKB-KW"/>
</dbReference>
<dbReference type="Gene3D" id="3.40.33.10">
    <property type="entry name" value="CAP"/>
    <property type="match status" value="1"/>
</dbReference>
<feature type="compositionally biased region" description="Low complexity" evidence="10">
    <location>
        <begin position="222"/>
        <end position="253"/>
    </location>
</feature>
<feature type="compositionally biased region" description="Polar residues" evidence="10">
    <location>
        <begin position="295"/>
        <end position="325"/>
    </location>
</feature>
<feature type="signal peptide" evidence="11">
    <location>
        <begin position="1"/>
        <end position="21"/>
    </location>
</feature>
<sequence length="741" mass="78442">MLSSGLPPVLLVLSVLELSWSLSDEEKKIIVDEHNKYRSQVSPPARAMMKMTWDTELEALAQSYAEKCIWDHNKERGRRGENLFAMAPTLELEFAVEDWNGEEKFYNLTTSTCVPGQMCGHYTQVVWSNTHQIGCGAHFCEKIDGIETENMHLLVCNYYPPGNMKGKKPYMEGPSCTTCPKDTVCVNNLCELVVEETTPASVTMKARPSTPGTAKPEPTVKPEPTATAKPEPTAKTEPTAKPGPTAKATAKPEPTAKQEPTAKPEPTTKPKLTATAKPEPTAKAEPTAPVHTTAEAETTPVSTTSKPAPTTPVHTTAKSEPTLVSTTAKPEPTTTLPTTTTAEPPPTLPTTAKLKPPAQAPFSTAKPKPASTLPTTTPASPKPTTPAATTATAKPKPTTPAATSTAAKPKPTTAMAKPTPTTPKPALTTTATKPTTTTATKMTPTPLKPTTTASTTKPTPTTTTKLTPTTPNPTTTTTTAQPKTTTTVAKPTPTTAKPSPTVAKPKLATATAKPAPTTPTSTTTTAKPRPAATTLAPATTAKTQLKTATTTKPEPERSDPTEAPGITLSFEPTLDPDDKVSPEADTVEPLSSFTTEDPALSESMSTAFSPRSVPETKKGVKEDGKEKSAFYSPSPSPSQAVPEMKLGSNRAELITPSKSVLLSPEEPTFLRLTSSSKDKKGPSPHFQSSLSGKASVEFVLAWTLRDPQAAWRGLGRSSVRLVLWILPLYVAPSLFLTLCSN</sequence>
<keyword evidence="6" id="KW-0325">Glycoprotein</keyword>
<comment type="similarity">
    <text evidence="2">Belongs to the CRISP family.</text>
</comment>
<evidence type="ECO:0000256" key="1">
    <source>
        <dbReference type="ARBA" id="ARBA00004613"/>
    </source>
</evidence>
<dbReference type="CDD" id="cd05559">
    <property type="entry name" value="CAP_PI16_HrTT-1"/>
    <property type="match status" value="1"/>
</dbReference>
<dbReference type="Proteomes" id="UP000016665">
    <property type="component" value="Chromosome 26"/>
</dbReference>
<gene>
    <name evidence="13" type="primary">PI16</name>
</gene>
<dbReference type="InterPro" id="IPR018244">
    <property type="entry name" value="Allrgn_V5/Tpx1_CS"/>
</dbReference>
<feature type="region of interest" description="Disordered" evidence="10">
    <location>
        <begin position="199"/>
        <end position="642"/>
    </location>
</feature>
<name>A0A803VW15_FICAL</name>
<feature type="chain" id="PRO_5044663289" description="Peptidase inhibitor 16" evidence="11">
    <location>
        <begin position="22"/>
        <end position="741"/>
    </location>
</feature>
<evidence type="ECO:0000256" key="4">
    <source>
        <dbReference type="ARBA" id="ARBA00022690"/>
    </source>
</evidence>
<dbReference type="InterPro" id="IPR035940">
    <property type="entry name" value="CAP_sf"/>
</dbReference>
<feature type="compositionally biased region" description="Low complexity" evidence="10">
    <location>
        <begin position="364"/>
        <end position="379"/>
    </location>
</feature>
<evidence type="ECO:0000256" key="3">
    <source>
        <dbReference type="ARBA" id="ARBA00022525"/>
    </source>
</evidence>
<accession>A0A803VW15</accession>
<organism evidence="13 14">
    <name type="scientific">Ficedula albicollis</name>
    <name type="common">Collared flycatcher</name>
    <name type="synonym">Muscicapa albicollis</name>
    <dbReference type="NCBI Taxonomy" id="59894"/>
    <lineage>
        <taxon>Eukaryota</taxon>
        <taxon>Metazoa</taxon>
        <taxon>Chordata</taxon>
        <taxon>Craniata</taxon>
        <taxon>Vertebrata</taxon>
        <taxon>Euteleostomi</taxon>
        <taxon>Archelosauria</taxon>
        <taxon>Archosauria</taxon>
        <taxon>Dinosauria</taxon>
        <taxon>Saurischia</taxon>
        <taxon>Theropoda</taxon>
        <taxon>Coelurosauria</taxon>
        <taxon>Aves</taxon>
        <taxon>Neognathae</taxon>
        <taxon>Neoaves</taxon>
        <taxon>Telluraves</taxon>
        <taxon>Australaves</taxon>
        <taxon>Passeriformes</taxon>
        <taxon>Muscicapidae</taxon>
        <taxon>Ficedula</taxon>
    </lineage>
</organism>
<dbReference type="Ensembl" id="ENSFALT00000033983.1">
    <property type="protein sequence ID" value="ENSFALP00000016589.1"/>
    <property type="gene ID" value="ENSFALG00000023248.1"/>
</dbReference>
<protein>
    <recommendedName>
        <fullName evidence="9">Peptidase inhibitor 16</fullName>
    </recommendedName>
</protein>
<keyword evidence="4" id="KW-0646">Protease inhibitor</keyword>
<evidence type="ECO:0000256" key="11">
    <source>
        <dbReference type="SAM" id="SignalP"/>
    </source>
</evidence>
<evidence type="ECO:0000256" key="6">
    <source>
        <dbReference type="ARBA" id="ARBA00023180"/>
    </source>
</evidence>
<keyword evidence="5 11" id="KW-0732">Signal</keyword>
<dbReference type="SMART" id="SM00198">
    <property type="entry name" value="SCP"/>
    <property type="match status" value="1"/>
</dbReference>